<dbReference type="PANTHER" id="PTHR43707:SF1">
    <property type="entry name" value="HISTIDINE--TRNA LIGASE, MITOCHONDRIAL-RELATED"/>
    <property type="match status" value="1"/>
</dbReference>
<dbReference type="InterPro" id="IPR004516">
    <property type="entry name" value="HisRS/HisZ"/>
</dbReference>
<organism evidence="2">
    <name type="scientific">mine drainage metagenome</name>
    <dbReference type="NCBI Taxonomy" id="410659"/>
    <lineage>
        <taxon>unclassified sequences</taxon>
        <taxon>metagenomes</taxon>
        <taxon>ecological metagenomes</taxon>
    </lineage>
</organism>
<gene>
    <name evidence="2" type="ORF">B1A_19237</name>
</gene>
<dbReference type="InterPro" id="IPR006195">
    <property type="entry name" value="aa-tRNA-synth_II"/>
</dbReference>
<proteinExistence type="predicted"/>
<dbReference type="GO" id="GO:0004821">
    <property type="term" value="F:histidine-tRNA ligase activity"/>
    <property type="evidence" value="ECO:0007669"/>
    <property type="project" value="TreeGrafter"/>
</dbReference>
<dbReference type="GO" id="GO:0005737">
    <property type="term" value="C:cytoplasm"/>
    <property type="evidence" value="ECO:0007669"/>
    <property type="project" value="InterPro"/>
</dbReference>
<dbReference type="PANTHER" id="PTHR43707">
    <property type="entry name" value="HISTIDYL-TRNA SYNTHETASE"/>
    <property type="match status" value="1"/>
</dbReference>
<dbReference type="Pfam" id="PF13393">
    <property type="entry name" value="tRNA-synt_His"/>
    <property type="match status" value="1"/>
</dbReference>
<keyword evidence="2" id="KW-0030">Aminoacyl-tRNA synthetase</keyword>
<dbReference type="Gene3D" id="3.30.930.10">
    <property type="entry name" value="Bira Bifunctional Protein, Domain 2"/>
    <property type="match status" value="1"/>
</dbReference>
<feature type="non-terminal residue" evidence="2">
    <location>
        <position position="90"/>
    </location>
</feature>
<accession>T0ZSK7</accession>
<dbReference type="InterPro" id="IPR045864">
    <property type="entry name" value="aa-tRNA-synth_II/BPL/LPL"/>
</dbReference>
<protein>
    <submittedName>
        <fullName evidence="2">Histidyl-tRNA synthetase</fullName>
    </submittedName>
</protein>
<sequence length="90" mass="10163">MLEVELTEQIQPVRGMNDVLPAEMAAWHAIETGARELLSGYGYQEIRVPVVERTELFKRAIGEHTDVVEKEMYTFVDQGGESLTLRPEGT</sequence>
<reference evidence="2" key="2">
    <citation type="journal article" date="2014" name="ISME J.">
        <title>Microbial stratification in low pH oxic and suboxic macroscopic growths along an acid mine drainage.</title>
        <authorList>
            <person name="Mendez-Garcia C."/>
            <person name="Mesa V."/>
            <person name="Sprenger R.R."/>
            <person name="Richter M."/>
            <person name="Diez M.S."/>
            <person name="Solano J."/>
            <person name="Bargiela R."/>
            <person name="Golyshina O.V."/>
            <person name="Manteca A."/>
            <person name="Ramos J.L."/>
            <person name="Gallego J.R."/>
            <person name="Llorente I."/>
            <person name="Martins Dos Santos V.A."/>
            <person name="Jensen O.N."/>
            <person name="Pelaez A.I."/>
            <person name="Sanchez J."/>
            <person name="Ferrer M."/>
        </authorList>
    </citation>
    <scope>NUCLEOTIDE SEQUENCE</scope>
</reference>
<evidence type="ECO:0000259" key="1">
    <source>
        <dbReference type="PROSITE" id="PS50862"/>
    </source>
</evidence>
<dbReference type="GO" id="GO:0006427">
    <property type="term" value="P:histidyl-tRNA aminoacylation"/>
    <property type="evidence" value="ECO:0007669"/>
    <property type="project" value="TreeGrafter"/>
</dbReference>
<name>T0ZSK7_9ZZZZ</name>
<keyword evidence="2" id="KW-0436">Ligase</keyword>
<dbReference type="PROSITE" id="PS50862">
    <property type="entry name" value="AA_TRNA_LIGASE_II"/>
    <property type="match status" value="1"/>
</dbReference>
<dbReference type="InterPro" id="IPR041715">
    <property type="entry name" value="HisRS-like_core"/>
</dbReference>
<dbReference type="EMBL" id="AUZX01014196">
    <property type="protein sequence ID" value="EQD32825.1"/>
    <property type="molecule type" value="Genomic_DNA"/>
</dbReference>
<reference evidence="2" key="1">
    <citation type="submission" date="2013-08" db="EMBL/GenBank/DDBJ databases">
        <authorList>
            <person name="Mendez C."/>
            <person name="Richter M."/>
            <person name="Ferrer M."/>
            <person name="Sanchez J."/>
        </authorList>
    </citation>
    <scope>NUCLEOTIDE SEQUENCE</scope>
</reference>
<comment type="caution">
    <text evidence="2">The sequence shown here is derived from an EMBL/GenBank/DDBJ whole genome shotgun (WGS) entry which is preliminary data.</text>
</comment>
<dbReference type="SUPFAM" id="SSF55681">
    <property type="entry name" value="Class II aaRS and biotin synthetases"/>
    <property type="match status" value="1"/>
</dbReference>
<dbReference type="AlphaFoldDB" id="T0ZSK7"/>
<feature type="domain" description="Aminoacyl-transfer RNA synthetases class-II family profile" evidence="1">
    <location>
        <begin position="1"/>
        <end position="90"/>
    </location>
</feature>
<evidence type="ECO:0000313" key="2">
    <source>
        <dbReference type="EMBL" id="EQD32825.1"/>
    </source>
</evidence>